<dbReference type="AlphaFoldDB" id="A0A086A7W6"/>
<proteinExistence type="predicted"/>
<sequence length="280" mass="33650">MENENINYKKMRRNLTILFALLSISFAFGQGKYGKYLNSKKLALSYKSVKDADKDDYYQQYYWLVKAEQLKTYPHLKDVKPMVLYEFVKKINPQNFTKKLDERGKELRKTAELSLNQYFKNKNFDNNPVLMLNLETYVDPSKGEYYTKVDPEKIKELVPKELFSFNSLNRNTGEEKTYYLWIDKKKDDFNIVDIIPNEKEDKDFYVRLKQYLPSYKFSKYVPSVKKGNKSDKTDVDYYYIMPFEQNTDNIEYKTKDFKTYILSQYRKAGDEWKGVEKPRK</sequence>
<dbReference type="eggNOG" id="ENOG5033V23">
    <property type="taxonomic scope" value="Bacteria"/>
</dbReference>
<name>A0A086A7W6_9FLAO</name>
<reference evidence="1 2" key="1">
    <citation type="submission" date="2014-07" db="EMBL/GenBank/DDBJ databases">
        <title>Genome of Chryseobacterium soli DSM 19298.</title>
        <authorList>
            <person name="Stropko S.J."/>
            <person name="Pipes S.E."/>
            <person name="Newman J."/>
        </authorList>
    </citation>
    <scope>NUCLEOTIDE SEQUENCE [LARGE SCALE GENOMIC DNA]</scope>
    <source>
        <strain evidence="1 2">DSM 19298</strain>
    </source>
</reference>
<protein>
    <submittedName>
        <fullName evidence="1">Uncharacterized protein</fullName>
    </submittedName>
</protein>
<evidence type="ECO:0000313" key="1">
    <source>
        <dbReference type="EMBL" id="KFF12780.1"/>
    </source>
</evidence>
<gene>
    <name evidence="1" type="ORF">IW15_08295</name>
</gene>
<comment type="caution">
    <text evidence="1">The sequence shown here is derived from an EMBL/GenBank/DDBJ whole genome shotgun (WGS) entry which is preliminary data.</text>
</comment>
<dbReference type="RefSeq" id="WP_034710497.1">
    <property type="nucleotide sequence ID" value="NZ_JPRH01000003.1"/>
</dbReference>
<dbReference type="EMBL" id="JPRH01000003">
    <property type="protein sequence ID" value="KFF12780.1"/>
    <property type="molecule type" value="Genomic_DNA"/>
</dbReference>
<organism evidence="1 2">
    <name type="scientific">Chryseobacterium soli</name>
    <dbReference type="NCBI Taxonomy" id="445961"/>
    <lineage>
        <taxon>Bacteria</taxon>
        <taxon>Pseudomonadati</taxon>
        <taxon>Bacteroidota</taxon>
        <taxon>Flavobacteriia</taxon>
        <taxon>Flavobacteriales</taxon>
        <taxon>Weeksellaceae</taxon>
        <taxon>Chryseobacterium group</taxon>
        <taxon>Chryseobacterium</taxon>
    </lineage>
</organism>
<keyword evidence="2" id="KW-1185">Reference proteome</keyword>
<dbReference type="Proteomes" id="UP000028705">
    <property type="component" value="Unassembled WGS sequence"/>
</dbReference>
<evidence type="ECO:0000313" key="2">
    <source>
        <dbReference type="Proteomes" id="UP000028705"/>
    </source>
</evidence>
<dbReference type="STRING" id="445961.IW15_08295"/>
<accession>A0A086A7W6</accession>